<proteinExistence type="predicted"/>
<protein>
    <submittedName>
        <fullName evidence="1">Uncharacterized protein</fullName>
    </submittedName>
</protein>
<dbReference type="EMBL" id="JAHBMH010000033">
    <property type="protein sequence ID" value="KAK1937195.1"/>
    <property type="molecule type" value="Genomic_DNA"/>
</dbReference>
<gene>
    <name evidence="1" type="ORF">X943_000040</name>
</gene>
<dbReference type="Proteomes" id="UP001195914">
    <property type="component" value="Unassembled WGS sequence"/>
</dbReference>
<sequence>MRIVNLITPLLHLIEASIKSSFELSPVLIKGFSFLKVIRANFGTKHGKEKTGMAEQRLIPRTEKQQIRKNILEGFRGFMLNDSLNLLGDLMPFLELRLSEWWKPLLTRPESEPFTSISQL</sequence>
<comment type="caution">
    <text evidence="1">The sequence shown here is derived from an EMBL/GenBank/DDBJ whole genome shotgun (WGS) entry which is preliminary data.</text>
</comment>
<evidence type="ECO:0000313" key="2">
    <source>
        <dbReference type="Proteomes" id="UP001195914"/>
    </source>
</evidence>
<reference evidence="1" key="1">
    <citation type="journal article" date="2014" name="Nucleic Acids Res.">
        <title>The evolutionary dynamics of variant antigen genes in Babesia reveal a history of genomic innovation underlying host-parasite interaction.</title>
        <authorList>
            <person name="Jackson A.P."/>
            <person name="Otto T.D."/>
            <person name="Darby A."/>
            <person name="Ramaprasad A."/>
            <person name="Xia D."/>
            <person name="Echaide I.E."/>
            <person name="Farber M."/>
            <person name="Gahlot S."/>
            <person name="Gamble J."/>
            <person name="Gupta D."/>
            <person name="Gupta Y."/>
            <person name="Jackson L."/>
            <person name="Malandrin L."/>
            <person name="Malas T.B."/>
            <person name="Moussa E."/>
            <person name="Nair M."/>
            <person name="Reid A.J."/>
            <person name="Sanders M."/>
            <person name="Sharma J."/>
            <person name="Tracey A."/>
            <person name="Quail M.A."/>
            <person name="Weir W."/>
            <person name="Wastling J.M."/>
            <person name="Hall N."/>
            <person name="Willadsen P."/>
            <person name="Lingelbach K."/>
            <person name="Shiels B."/>
            <person name="Tait A."/>
            <person name="Berriman M."/>
            <person name="Allred D.R."/>
            <person name="Pain A."/>
        </authorList>
    </citation>
    <scope>NUCLEOTIDE SEQUENCE</scope>
    <source>
        <strain evidence="1">1802A</strain>
    </source>
</reference>
<keyword evidence="2" id="KW-1185">Reference proteome</keyword>
<dbReference type="AlphaFoldDB" id="A0AAD9GES2"/>
<name>A0AAD9GES2_BABDI</name>
<organism evidence="1 2">
    <name type="scientific">Babesia divergens</name>
    <dbReference type="NCBI Taxonomy" id="32595"/>
    <lineage>
        <taxon>Eukaryota</taxon>
        <taxon>Sar</taxon>
        <taxon>Alveolata</taxon>
        <taxon>Apicomplexa</taxon>
        <taxon>Aconoidasida</taxon>
        <taxon>Piroplasmida</taxon>
        <taxon>Babesiidae</taxon>
        <taxon>Babesia</taxon>
    </lineage>
</organism>
<accession>A0AAD9GES2</accession>
<reference evidence="1" key="2">
    <citation type="submission" date="2021-05" db="EMBL/GenBank/DDBJ databases">
        <authorList>
            <person name="Pain A."/>
        </authorList>
    </citation>
    <scope>NUCLEOTIDE SEQUENCE</scope>
    <source>
        <strain evidence="1">1802A</strain>
    </source>
</reference>
<evidence type="ECO:0000313" key="1">
    <source>
        <dbReference type="EMBL" id="KAK1937195.1"/>
    </source>
</evidence>